<organism evidence="1 2">
    <name type="scientific">Coccomyxa subellipsoidea (strain C-169)</name>
    <name type="common">Green microalga</name>
    <dbReference type="NCBI Taxonomy" id="574566"/>
    <lineage>
        <taxon>Eukaryota</taxon>
        <taxon>Viridiplantae</taxon>
        <taxon>Chlorophyta</taxon>
        <taxon>core chlorophytes</taxon>
        <taxon>Trebouxiophyceae</taxon>
        <taxon>Trebouxiophyceae incertae sedis</taxon>
        <taxon>Coccomyxaceae</taxon>
        <taxon>Coccomyxa</taxon>
        <taxon>Coccomyxa subellipsoidea</taxon>
    </lineage>
</organism>
<comment type="caution">
    <text evidence="1">The sequence shown here is derived from an EMBL/GenBank/DDBJ whole genome shotgun (WGS) entry which is preliminary data.</text>
</comment>
<dbReference type="AlphaFoldDB" id="I0YKV7"/>
<evidence type="ECO:0000313" key="2">
    <source>
        <dbReference type="Proteomes" id="UP000007264"/>
    </source>
</evidence>
<accession>I0YKV7</accession>
<sequence length="75" mass="8207">MGSAADQGFFKGMLETVQNDLKVGNSIGKIGLHAADLPESWVWSIRSCDVWSLYSLHAVLGRLGNQAWSRGVFVQ</sequence>
<name>I0YKV7_COCSC</name>
<reference evidence="1 2" key="1">
    <citation type="journal article" date="2012" name="Genome Biol.">
        <title>The genome of the polar eukaryotic microalga coccomyxa subellipsoidea reveals traits of cold adaptation.</title>
        <authorList>
            <person name="Blanc G."/>
            <person name="Agarkova I."/>
            <person name="Grimwood J."/>
            <person name="Kuo A."/>
            <person name="Brueggeman A."/>
            <person name="Dunigan D."/>
            <person name="Gurnon J."/>
            <person name="Ladunga I."/>
            <person name="Lindquist E."/>
            <person name="Lucas S."/>
            <person name="Pangilinan J."/>
            <person name="Proschold T."/>
            <person name="Salamov A."/>
            <person name="Schmutz J."/>
            <person name="Weeks D."/>
            <person name="Yamada T."/>
            <person name="Claverie J.M."/>
            <person name="Grigoriev I."/>
            <person name="Van Etten J."/>
            <person name="Lomsadze A."/>
            <person name="Borodovsky M."/>
        </authorList>
    </citation>
    <scope>NUCLEOTIDE SEQUENCE [LARGE SCALE GENOMIC DNA]</scope>
    <source>
        <strain evidence="1 2">C-169</strain>
    </source>
</reference>
<dbReference type="Proteomes" id="UP000007264">
    <property type="component" value="Unassembled WGS sequence"/>
</dbReference>
<protein>
    <submittedName>
        <fullName evidence="1">Uncharacterized protein</fullName>
    </submittedName>
</protein>
<gene>
    <name evidence="1" type="ORF">COCSUDRAFT_34339</name>
</gene>
<dbReference type="GeneID" id="17037199"/>
<dbReference type="RefSeq" id="XP_005643570.1">
    <property type="nucleotide sequence ID" value="XM_005643513.1"/>
</dbReference>
<dbReference type="KEGG" id="csl:COCSUDRAFT_34339"/>
<dbReference type="EMBL" id="AGSI01000020">
    <property type="protein sequence ID" value="EIE19026.1"/>
    <property type="molecule type" value="Genomic_DNA"/>
</dbReference>
<keyword evidence="2" id="KW-1185">Reference proteome</keyword>
<evidence type="ECO:0000313" key="1">
    <source>
        <dbReference type="EMBL" id="EIE19026.1"/>
    </source>
</evidence>
<proteinExistence type="predicted"/>